<sequence>MSKDLVYIKNKEVVTDSLTISEVFNKNHKDVLRDVRNLECSDDFSQRNFAPSNYEVRGKEYPVYYITQDGFSFLVMGYTGKKAAEFKEKYITEFRRMEKKLNEPRILSEKEQLEASMKLTLEASKEINEVKEKVTSLEERFDNELTLNHGQATAVNHSVKRRVERLYNDGVMGPLETKRQMYSNIHSNLRRAFQAPTYREIKRQDFEEAVAWIEAWRPM</sequence>
<dbReference type="NCBIfam" id="TIGR02681">
    <property type="entry name" value="phage_pRha"/>
    <property type="match status" value="1"/>
</dbReference>
<dbReference type="Pfam" id="PF09669">
    <property type="entry name" value="Phage_pRha"/>
    <property type="match status" value="1"/>
</dbReference>
<dbReference type="InterPro" id="IPR018878">
    <property type="entry name" value="ORF6C_dom"/>
</dbReference>
<dbReference type="Proteomes" id="UP000641206">
    <property type="component" value="Unassembled WGS sequence"/>
</dbReference>
<protein>
    <recommendedName>
        <fullName evidence="2">ORF6C domain-containing protein</fullName>
    </recommendedName>
</protein>
<evidence type="ECO:0000256" key="1">
    <source>
        <dbReference type="SAM" id="Coils"/>
    </source>
</evidence>
<feature type="domain" description="ORF6C" evidence="2">
    <location>
        <begin position="112"/>
        <end position="218"/>
    </location>
</feature>
<feature type="coiled-coil region" evidence="1">
    <location>
        <begin position="120"/>
        <end position="147"/>
    </location>
</feature>
<dbReference type="InterPro" id="IPR014054">
    <property type="entry name" value="Phage_regulatory_Rha"/>
</dbReference>
<reference evidence="4" key="1">
    <citation type="journal article" date="2019" name="Int. J. Syst. Evol. Microbiol.">
        <title>The Global Catalogue of Microorganisms (GCM) 10K type strain sequencing project: providing services to taxonomists for standard genome sequencing and annotation.</title>
        <authorList>
            <consortium name="The Broad Institute Genomics Platform"/>
            <consortium name="The Broad Institute Genome Sequencing Center for Infectious Disease"/>
            <person name="Wu L."/>
            <person name="Ma J."/>
        </authorList>
    </citation>
    <scope>NUCLEOTIDE SEQUENCE [LARGE SCALE GENOMIC DNA]</scope>
    <source>
        <strain evidence="4">CGMCC 1.7693</strain>
    </source>
</reference>
<evidence type="ECO:0000313" key="4">
    <source>
        <dbReference type="Proteomes" id="UP000641206"/>
    </source>
</evidence>
<accession>A0ABQ2P3G7</accession>
<keyword evidence="1" id="KW-0175">Coiled coil</keyword>
<gene>
    <name evidence="3" type="ORF">GCM10011346_52500</name>
</gene>
<comment type="caution">
    <text evidence="3">The sequence shown here is derived from an EMBL/GenBank/DDBJ whole genome shotgun (WGS) entry which is preliminary data.</text>
</comment>
<evidence type="ECO:0000313" key="3">
    <source>
        <dbReference type="EMBL" id="GGP17277.1"/>
    </source>
</evidence>
<proteinExistence type="predicted"/>
<dbReference type="Pfam" id="PF10552">
    <property type="entry name" value="ORF6C"/>
    <property type="match status" value="1"/>
</dbReference>
<dbReference type="EMBL" id="BMLW01000029">
    <property type="protein sequence ID" value="GGP17277.1"/>
    <property type="molecule type" value="Genomic_DNA"/>
</dbReference>
<name>A0ABQ2P3G7_9BACI</name>
<evidence type="ECO:0000259" key="2">
    <source>
        <dbReference type="Pfam" id="PF10552"/>
    </source>
</evidence>
<dbReference type="RefSeq" id="WP_188738748.1">
    <property type="nucleotide sequence ID" value="NZ_BMLW01000029.1"/>
</dbReference>
<organism evidence="3 4">
    <name type="scientific">Oceanobacillus neutriphilus</name>
    <dbReference type="NCBI Taxonomy" id="531815"/>
    <lineage>
        <taxon>Bacteria</taxon>
        <taxon>Bacillati</taxon>
        <taxon>Bacillota</taxon>
        <taxon>Bacilli</taxon>
        <taxon>Bacillales</taxon>
        <taxon>Bacillaceae</taxon>
        <taxon>Oceanobacillus</taxon>
    </lineage>
</organism>
<keyword evidence="4" id="KW-1185">Reference proteome</keyword>